<dbReference type="EMBL" id="JH660645">
    <property type="protein sequence ID" value="EIM26678.1"/>
    <property type="molecule type" value="Genomic_DNA"/>
</dbReference>
<evidence type="ECO:0000313" key="2">
    <source>
        <dbReference type="Proteomes" id="UP000003947"/>
    </source>
</evidence>
<organism evidence="1 2">
    <name type="scientific">Microvirga lotononidis</name>
    <dbReference type="NCBI Taxonomy" id="864069"/>
    <lineage>
        <taxon>Bacteria</taxon>
        <taxon>Pseudomonadati</taxon>
        <taxon>Pseudomonadota</taxon>
        <taxon>Alphaproteobacteria</taxon>
        <taxon>Hyphomicrobiales</taxon>
        <taxon>Methylobacteriaceae</taxon>
        <taxon>Microvirga</taxon>
    </lineage>
</organism>
<dbReference type="PATRIC" id="fig|864069.3.peg.3506"/>
<evidence type="ECO:0000313" key="1">
    <source>
        <dbReference type="EMBL" id="EIM26678.1"/>
    </source>
</evidence>
<dbReference type="Proteomes" id="UP000003947">
    <property type="component" value="Unassembled WGS sequence"/>
</dbReference>
<dbReference type="HOGENOM" id="CLU_1946354_0_0_5"/>
<reference evidence="1 2" key="1">
    <citation type="submission" date="2012-02" db="EMBL/GenBank/DDBJ databases">
        <title>Improved High-Quality Draft sequence of Microvirga sp. WSM3557.</title>
        <authorList>
            <consortium name="US DOE Joint Genome Institute"/>
            <person name="Lucas S."/>
            <person name="Han J."/>
            <person name="Lapidus A."/>
            <person name="Cheng J.-F."/>
            <person name="Goodwin L."/>
            <person name="Pitluck S."/>
            <person name="Peters L."/>
            <person name="Zhang X."/>
            <person name="Detter J.C."/>
            <person name="Han C."/>
            <person name="Tapia R."/>
            <person name="Land M."/>
            <person name="Hauser L."/>
            <person name="Kyrpides N."/>
            <person name="Ivanova N."/>
            <person name="Pagani I."/>
            <person name="Brau L."/>
            <person name="Yates R."/>
            <person name="O'Hara G."/>
            <person name="Rui T."/>
            <person name="Howieson J."/>
            <person name="Reeve W."/>
            <person name="Woyke T."/>
        </authorList>
    </citation>
    <scope>NUCLEOTIDE SEQUENCE [LARGE SCALE GENOMIC DNA]</scope>
    <source>
        <strain evidence="1 2">WSM3557</strain>
    </source>
</reference>
<protein>
    <submittedName>
        <fullName evidence="1">Uncharacterized protein</fullName>
    </submittedName>
</protein>
<accession>I4YRT6</accession>
<gene>
    <name evidence="1" type="ORF">MicloDRAFT_00032280</name>
</gene>
<proteinExistence type="predicted"/>
<dbReference type="AlphaFoldDB" id="I4YRT6"/>
<keyword evidence="2" id="KW-1185">Reference proteome</keyword>
<sequence>MWKAGRSVASRTEAKPTMDALSLHFSSCLIMFAPAPTKDNEPEMLEASDTLARAVGKLAAGNVGAACVLGRMVDDPFTGGMILLDIESIGLRGEEIWELYSDVHALDLNRFIADVKVQARKASRFRDWS</sequence>
<name>I4YRT6_9HYPH</name>